<keyword evidence="1" id="KW-0614">Plasmid</keyword>
<geneLocation type="plasmid" evidence="1">
    <name>pHSJD-312</name>
</geneLocation>
<accession>A0A386JBZ0</accession>
<reference evidence="1" key="1">
    <citation type="journal article" date="2018" name="Sci. Rep.">
        <title>Novel Clade C-I Clostridium difficile strains escape diagnostic tests, differ in pathogenicity potential and carry toxins on extrachromosomal elements.</title>
        <authorList>
            <person name="Ramirez-Vargas G."/>
            <person name="Lopez-Urena D."/>
            <person name="Badilla A."/>
            <person name="Orozco-Aguilar J."/>
            <person name="Murillo T."/>
            <person name="Rojas P."/>
            <person name="Riedel T."/>
            <person name="Overmann J."/>
            <person name="Gonzalez G."/>
            <person name="Chaves-Olarte E."/>
            <person name="Quesada-Gomez C."/>
            <person name="Rodriguez C."/>
        </authorList>
    </citation>
    <scope>NUCLEOTIDE SEQUENCE</scope>
    <source>
        <strain evidence="1">HSJD-312</strain>
        <plasmid evidence="1">pHSJD-312</plasmid>
    </source>
</reference>
<dbReference type="AlphaFoldDB" id="A0A386JBZ0"/>
<dbReference type="RefSeq" id="WP_172693301.1">
    <property type="nucleotide sequence ID" value="NZ_MG973074.1"/>
</dbReference>
<protein>
    <submittedName>
        <fullName evidence="1">Uncharacterized protein</fullName>
    </submittedName>
</protein>
<name>A0A386JBZ0_CLODI</name>
<sequence length="104" mass="12383">MNENKINTIAELVKKAMLEDDYINVNEYLYLQKTWNGKTSNSVCITLYDDTNIYLRMTEKIKYISIDSCKYGDWEDYNIETIYEYEDTIIKCLIGYMSQNNLEV</sequence>
<evidence type="ECO:0000313" key="1">
    <source>
        <dbReference type="EMBL" id="AYD68694.1"/>
    </source>
</evidence>
<organism evidence="1">
    <name type="scientific">Clostridioides difficile</name>
    <name type="common">Peptoclostridium difficile</name>
    <dbReference type="NCBI Taxonomy" id="1496"/>
    <lineage>
        <taxon>Bacteria</taxon>
        <taxon>Bacillati</taxon>
        <taxon>Bacillota</taxon>
        <taxon>Clostridia</taxon>
        <taxon>Peptostreptococcales</taxon>
        <taxon>Peptostreptococcaceae</taxon>
        <taxon>Clostridioides</taxon>
    </lineage>
</organism>
<dbReference type="EMBL" id="MG973074">
    <property type="protein sequence ID" value="AYD68694.1"/>
    <property type="molecule type" value="Genomic_DNA"/>
</dbReference>
<proteinExistence type="predicted"/>
<gene>
    <name evidence="1" type="ORF">pHSJD-312_00073</name>
</gene>